<feature type="disulfide bond" evidence="9">
    <location>
        <begin position="462"/>
        <end position="482"/>
    </location>
</feature>
<evidence type="ECO:0000256" key="3">
    <source>
        <dbReference type="ARBA" id="ARBA00022692"/>
    </source>
</evidence>
<dbReference type="InterPro" id="IPR036436">
    <property type="entry name" value="Disintegrin_dom_sf"/>
</dbReference>
<keyword evidence="3 13" id="KW-0812">Transmembrane</keyword>
<dbReference type="FunFam" id="3.40.390.10:FF:000002">
    <property type="entry name" value="Disintegrin and metalloproteinase domain-containing protein 22"/>
    <property type="match status" value="1"/>
</dbReference>
<reference evidence="18" key="1">
    <citation type="submission" date="2025-08" db="UniProtKB">
        <authorList>
            <consortium name="RefSeq"/>
        </authorList>
    </citation>
    <scope>IDENTIFICATION</scope>
</reference>
<dbReference type="RefSeq" id="XP_021019574.1">
    <property type="nucleotide sequence ID" value="XM_021163915.1"/>
</dbReference>
<feature type="domain" description="EGF-like" evidence="14">
    <location>
        <begin position="631"/>
        <end position="665"/>
    </location>
</feature>
<dbReference type="GO" id="GO:0046872">
    <property type="term" value="F:metal ion binding"/>
    <property type="evidence" value="ECO:0007669"/>
    <property type="project" value="UniProtKB-KW"/>
</dbReference>
<dbReference type="SUPFAM" id="SSF55486">
    <property type="entry name" value="Metalloproteases ('zincins'), catalytic domain"/>
    <property type="match status" value="1"/>
</dbReference>
<dbReference type="InterPro" id="IPR001590">
    <property type="entry name" value="Peptidase_M12B"/>
</dbReference>
<keyword evidence="5 13" id="KW-1133">Transmembrane helix</keyword>
<evidence type="ECO:0000259" key="15">
    <source>
        <dbReference type="PROSITE" id="PS50214"/>
    </source>
</evidence>
<dbReference type="GO" id="GO:0004222">
    <property type="term" value="F:metalloendopeptidase activity"/>
    <property type="evidence" value="ECO:0007669"/>
    <property type="project" value="InterPro"/>
</dbReference>
<dbReference type="CDD" id="cd04269">
    <property type="entry name" value="ZnMc_adamalysin_II_like"/>
    <property type="match status" value="1"/>
</dbReference>
<dbReference type="Proteomes" id="UP000515126">
    <property type="component" value="Chromosome 5"/>
</dbReference>
<comment type="caution">
    <text evidence="10">Lacks conserved residue(s) required for the propagation of feature annotation.</text>
</comment>
<dbReference type="Gene3D" id="3.40.390.10">
    <property type="entry name" value="Collagenase (Catalytic Domain)"/>
    <property type="match status" value="1"/>
</dbReference>
<evidence type="ECO:0000256" key="7">
    <source>
        <dbReference type="ARBA" id="ARBA00023157"/>
    </source>
</evidence>
<protein>
    <submittedName>
        <fullName evidence="18">Disintegrin and metalloproteinase domain-containing protein 1b</fullName>
    </submittedName>
</protein>
<dbReference type="Pfam" id="PF08516">
    <property type="entry name" value="ADAM_CR"/>
    <property type="match status" value="1"/>
</dbReference>
<feature type="region of interest" description="Disordered" evidence="12">
    <location>
        <begin position="738"/>
        <end position="807"/>
    </location>
</feature>
<dbReference type="Pfam" id="PF01421">
    <property type="entry name" value="Reprolysin"/>
    <property type="match status" value="1"/>
</dbReference>
<evidence type="ECO:0000259" key="16">
    <source>
        <dbReference type="PROSITE" id="PS50215"/>
    </source>
</evidence>
<dbReference type="Gene3D" id="4.10.70.10">
    <property type="entry name" value="Disintegrin domain"/>
    <property type="match status" value="1"/>
</dbReference>
<dbReference type="AlphaFoldDB" id="A0A6P5PTR0"/>
<gene>
    <name evidence="18" type="primary">LOC110295397</name>
</gene>
<dbReference type="PANTHER" id="PTHR11905">
    <property type="entry name" value="ADAM A DISINTEGRIN AND METALLOPROTEASE DOMAIN"/>
    <property type="match status" value="1"/>
</dbReference>
<dbReference type="InterPro" id="IPR034027">
    <property type="entry name" value="Reprolysin_adamalysin"/>
</dbReference>
<dbReference type="GO" id="GO:0008584">
    <property type="term" value="P:male gonad development"/>
    <property type="evidence" value="ECO:0007669"/>
    <property type="project" value="TreeGrafter"/>
</dbReference>
<evidence type="ECO:0000313" key="17">
    <source>
        <dbReference type="Proteomes" id="UP000515126"/>
    </source>
</evidence>
<dbReference type="InterPro" id="IPR006586">
    <property type="entry name" value="ADAM_Cys-rich"/>
</dbReference>
<proteinExistence type="predicted"/>
<keyword evidence="11" id="KW-0479">Metal-binding</keyword>
<dbReference type="PROSITE" id="PS01186">
    <property type="entry name" value="EGF_2"/>
    <property type="match status" value="1"/>
</dbReference>
<keyword evidence="17" id="KW-1185">Reference proteome</keyword>
<comment type="subcellular location">
    <subcellularLocation>
        <location evidence="1">Membrane</location>
        <topology evidence="1">Single-pass membrane protein</topology>
    </subcellularLocation>
</comment>
<feature type="compositionally biased region" description="Acidic residues" evidence="12">
    <location>
        <begin position="776"/>
        <end position="807"/>
    </location>
</feature>
<feature type="binding site" evidence="11">
    <location>
        <position position="348"/>
    </location>
    <ligand>
        <name>Zn(2+)</name>
        <dbReference type="ChEBI" id="CHEBI:29105"/>
        <note>catalytic</note>
    </ligand>
</feature>
<dbReference type="InterPro" id="IPR024079">
    <property type="entry name" value="MetalloPept_cat_dom_sf"/>
</dbReference>
<keyword evidence="6 13" id="KW-0472">Membrane</keyword>
<dbReference type="PROSITE" id="PS50214">
    <property type="entry name" value="DISINTEGRIN_2"/>
    <property type="match status" value="1"/>
</dbReference>
<feature type="disulfide bond" evidence="10">
    <location>
        <begin position="655"/>
        <end position="664"/>
    </location>
</feature>
<dbReference type="PRINTS" id="PR00289">
    <property type="entry name" value="DISINTEGRIN"/>
</dbReference>
<dbReference type="InterPro" id="IPR000742">
    <property type="entry name" value="EGF"/>
</dbReference>
<keyword evidence="4" id="KW-0732">Signal</keyword>
<keyword evidence="2 10" id="KW-0245">EGF-like domain</keyword>
<evidence type="ECO:0000256" key="4">
    <source>
        <dbReference type="ARBA" id="ARBA00022729"/>
    </source>
</evidence>
<evidence type="ECO:0000256" key="6">
    <source>
        <dbReference type="ARBA" id="ARBA00023136"/>
    </source>
</evidence>
<dbReference type="PROSITE" id="PS50026">
    <property type="entry name" value="EGF_3"/>
    <property type="match status" value="1"/>
</dbReference>
<feature type="region of interest" description="Disordered" evidence="12">
    <location>
        <begin position="169"/>
        <end position="188"/>
    </location>
</feature>
<keyword evidence="7 10" id="KW-1015">Disulfide bond</keyword>
<dbReference type="Pfam" id="PF00200">
    <property type="entry name" value="Disintegrin"/>
    <property type="match status" value="1"/>
</dbReference>
<feature type="binding site" evidence="11">
    <location>
        <position position="342"/>
    </location>
    <ligand>
        <name>Zn(2+)</name>
        <dbReference type="ChEBI" id="CHEBI:29105"/>
        <note>catalytic</note>
    </ligand>
</feature>
<keyword evidence="18" id="KW-0378">Hydrolase</keyword>
<evidence type="ECO:0000256" key="10">
    <source>
        <dbReference type="PROSITE-ProRule" id="PRU00076"/>
    </source>
</evidence>
<dbReference type="PANTHER" id="PTHR11905:SF254">
    <property type="entry name" value="DISINTEGRIN AND METALLOPROTEINASE DOMAIN-CONTAINING PROTEIN 1B"/>
    <property type="match status" value="1"/>
</dbReference>
<feature type="domain" description="Disintegrin" evidence="15">
    <location>
        <begin position="406"/>
        <end position="490"/>
    </location>
</feature>
<dbReference type="GO" id="GO:1990913">
    <property type="term" value="C:sperm head plasma membrane"/>
    <property type="evidence" value="ECO:0007669"/>
    <property type="project" value="TreeGrafter"/>
</dbReference>
<evidence type="ECO:0000256" key="8">
    <source>
        <dbReference type="ARBA" id="ARBA00023180"/>
    </source>
</evidence>
<dbReference type="InterPro" id="IPR001762">
    <property type="entry name" value="Disintegrin_dom"/>
</dbReference>
<evidence type="ECO:0000256" key="13">
    <source>
        <dbReference type="SAM" id="Phobius"/>
    </source>
</evidence>
<feature type="region of interest" description="Disordered" evidence="12">
    <location>
        <begin position="667"/>
        <end position="693"/>
    </location>
</feature>
<dbReference type="SUPFAM" id="SSF57552">
    <property type="entry name" value="Blood coagulation inhibitor (disintegrin)"/>
    <property type="match status" value="1"/>
</dbReference>
<organism evidence="17 18">
    <name type="scientific">Mus caroli</name>
    <name type="common">Ryukyu mouse</name>
    <name type="synonym">Ricefield mouse</name>
    <dbReference type="NCBI Taxonomy" id="10089"/>
    <lineage>
        <taxon>Eukaryota</taxon>
        <taxon>Metazoa</taxon>
        <taxon>Chordata</taxon>
        <taxon>Craniata</taxon>
        <taxon>Vertebrata</taxon>
        <taxon>Euteleostomi</taxon>
        <taxon>Mammalia</taxon>
        <taxon>Eutheria</taxon>
        <taxon>Euarchontoglires</taxon>
        <taxon>Glires</taxon>
        <taxon>Rodentia</taxon>
        <taxon>Myomorpha</taxon>
        <taxon>Muroidea</taxon>
        <taxon>Muridae</taxon>
        <taxon>Murinae</taxon>
        <taxon>Mus</taxon>
        <taxon>Mus</taxon>
    </lineage>
</organism>
<feature type="compositionally biased region" description="Polar residues" evidence="12">
    <location>
        <begin position="675"/>
        <end position="693"/>
    </location>
</feature>
<dbReference type="PROSITE" id="PS50215">
    <property type="entry name" value="ADAM_MEPRO"/>
    <property type="match status" value="1"/>
</dbReference>
<evidence type="ECO:0000256" key="2">
    <source>
        <dbReference type="ARBA" id="ARBA00022536"/>
    </source>
</evidence>
<feature type="binding site" evidence="11">
    <location>
        <position position="338"/>
    </location>
    <ligand>
        <name>Zn(2+)</name>
        <dbReference type="ChEBI" id="CHEBI:29105"/>
        <note>catalytic</note>
    </ligand>
</feature>
<evidence type="ECO:0000256" key="5">
    <source>
        <dbReference type="ARBA" id="ARBA00022989"/>
    </source>
</evidence>
<dbReference type="GO" id="GO:0009897">
    <property type="term" value="C:external side of plasma membrane"/>
    <property type="evidence" value="ECO:0007669"/>
    <property type="project" value="TreeGrafter"/>
</dbReference>
<name>A0A6P5PTR0_MUSCR</name>
<evidence type="ECO:0000259" key="14">
    <source>
        <dbReference type="PROSITE" id="PS50026"/>
    </source>
</evidence>
<dbReference type="FunFam" id="4.10.70.10:FF:000003">
    <property type="entry name" value="Disintegrin and metalloproteinase domain-containing protein 17"/>
    <property type="match status" value="1"/>
</dbReference>
<sequence length="807" mass="89749">MERLKLGKIPEHWCIRLVAMLLLAIIFLRSTFCDVGSVYNSSYETVIPERLPGKWGEDPGGKVSYMLLMQGQKQLLHLEVKGHYSESNFPVYSYHNGILGQEMPLPSQDCHYEGYMEGVPGSFVSVNICSGLRGVLIKEETSYGIEPMLSSKNFEHILYTMEHQPVVSCSVTPKDSPGDTSHPPRSRKPDDLLVLTDWWSHTKYVEMFVVVNHQRFQMWGSNINATVQAVVDIIALANSFTRGINTEVVLVGLEIWTEGDPIEVPVDLRTTLRNFNFWRQEKLVGRVRHDVAHLIVGHRPGENEGQAFLHGACSGEFAAAVEAFHHEDVLLFAALMAHELGHNLGIQHDHPTCTCGPKHFCLMREKISKDSGFSNCSSDHFLRFLRDHRGACLLDEPGRQSRMRRAANCGNGVVEDLEECDCGSDCEKSQCCDENCKLKDNSVCSNELCCFQCNFKKKGDICRPADGPCDLEEYCNGTSAACPQDRKAQDGSECHESFLCFNGQCMDPTFQCSHIFGHGSRSASDYCYTSLNSRGDRFGNCGFSSKFPRTYTKCSDKNSMCGKLICTEVAFLPQIQPNDLLIQVPENEDWCWSLAVFDMKDALNEEYVRDNTYCGKDKVCKNFTCGDFTPPTLPCDPNRQCNKHGVCNDLGNCHCSVGFAPPNCTEEGTGGSVDSGPTVTLSDDSSTGPNSTQSSTEELILNLKLIVLAVILVLMILLIIICIISAYTKSETVSEAGPSALEELPEGKEEEQEEVLPKEAERGEEEELEYWKQEAEEQGAVEGEGAEEANEEAAAEKKDEDEEEGKE</sequence>
<dbReference type="KEGG" id="mcal:110295397"/>
<keyword evidence="11" id="KW-0862">Zinc</keyword>
<evidence type="ECO:0000256" key="1">
    <source>
        <dbReference type="ARBA" id="ARBA00004167"/>
    </source>
</evidence>
<keyword evidence="8" id="KW-0325">Glycoprotein</keyword>
<dbReference type="GO" id="GO:0006508">
    <property type="term" value="P:proteolysis"/>
    <property type="evidence" value="ECO:0007669"/>
    <property type="project" value="InterPro"/>
</dbReference>
<evidence type="ECO:0000256" key="9">
    <source>
        <dbReference type="PROSITE-ProRule" id="PRU00068"/>
    </source>
</evidence>
<evidence type="ECO:0000256" key="11">
    <source>
        <dbReference type="PROSITE-ProRule" id="PRU00276"/>
    </source>
</evidence>
<dbReference type="GO" id="GO:0007339">
    <property type="term" value="P:binding of sperm to zona pellucida"/>
    <property type="evidence" value="ECO:0007669"/>
    <property type="project" value="TreeGrafter"/>
</dbReference>
<dbReference type="SMART" id="SM00050">
    <property type="entry name" value="DISIN"/>
    <property type="match status" value="1"/>
</dbReference>
<keyword evidence="18" id="KW-0645">Protease</keyword>
<feature type="active site" evidence="11">
    <location>
        <position position="339"/>
    </location>
</feature>
<feature type="domain" description="Peptidase M12B" evidence="16">
    <location>
        <begin position="203"/>
        <end position="397"/>
    </location>
</feature>
<dbReference type="GeneID" id="110295397"/>
<keyword evidence="18" id="KW-0482">Metalloprotease</keyword>
<feature type="transmembrane region" description="Helical" evidence="13">
    <location>
        <begin position="705"/>
        <end position="727"/>
    </location>
</feature>
<accession>A0A6P5PTR0</accession>
<evidence type="ECO:0000256" key="12">
    <source>
        <dbReference type="SAM" id="MobiDB-lite"/>
    </source>
</evidence>
<evidence type="ECO:0000313" key="18">
    <source>
        <dbReference type="RefSeq" id="XP_021019574.1"/>
    </source>
</evidence>
<dbReference type="SMART" id="SM00608">
    <property type="entry name" value="ACR"/>
    <property type="match status" value="1"/>
</dbReference>